<dbReference type="SMART" id="SM00646">
    <property type="entry name" value="Ami_3"/>
    <property type="match status" value="1"/>
</dbReference>
<dbReference type="KEGG" id="sap:Sulac_0248"/>
<dbReference type="PANTHER" id="PTHR30404">
    <property type="entry name" value="N-ACETYLMURAMOYL-L-ALANINE AMIDASE"/>
    <property type="match status" value="1"/>
</dbReference>
<dbReference type="EMBL" id="CP003179">
    <property type="protein sequence ID" value="AEW03817.1"/>
    <property type="molecule type" value="Genomic_DNA"/>
</dbReference>
<dbReference type="CDD" id="cd02696">
    <property type="entry name" value="MurNAc-LAA"/>
    <property type="match status" value="1"/>
</dbReference>
<dbReference type="GO" id="GO:0030288">
    <property type="term" value="C:outer membrane-bounded periplasmic space"/>
    <property type="evidence" value="ECO:0007669"/>
    <property type="project" value="TreeGrafter"/>
</dbReference>
<dbReference type="InterPro" id="IPR050695">
    <property type="entry name" value="N-acetylmuramoyl_amidase_3"/>
</dbReference>
<proteinExistence type="predicted"/>
<dbReference type="PATRIC" id="fig|679936.5.peg.253"/>
<dbReference type="PANTHER" id="PTHR30404:SF0">
    <property type="entry name" value="N-ACETYLMURAMOYL-L-ALANINE AMIDASE AMIC"/>
    <property type="match status" value="1"/>
</dbReference>
<dbReference type="InterPro" id="IPR002508">
    <property type="entry name" value="MurNAc-LAA_cat"/>
</dbReference>
<reference evidence="3 4" key="2">
    <citation type="journal article" date="2012" name="Stand. Genomic Sci.">
        <title>Complete genome sequence of the moderately thermophilic mineral-sulfide-oxidizing firmicute Sulfobacillus acidophilus type strain (NAL(T)).</title>
        <authorList>
            <person name="Anderson I."/>
            <person name="Chertkov O."/>
            <person name="Chen A."/>
            <person name="Saunders E."/>
            <person name="Lapidus A."/>
            <person name="Nolan M."/>
            <person name="Lucas S."/>
            <person name="Hammon N."/>
            <person name="Deshpande S."/>
            <person name="Cheng J.F."/>
            <person name="Han C."/>
            <person name="Tapia R."/>
            <person name="Goodwin L.A."/>
            <person name="Pitluck S."/>
            <person name="Liolios K."/>
            <person name="Pagani I."/>
            <person name="Ivanova N."/>
            <person name="Mikhailova N."/>
            <person name="Pati A."/>
            <person name="Palaniappan K."/>
            <person name="Land M."/>
            <person name="Pan C."/>
            <person name="Rohde M."/>
            <person name="Pukall R."/>
            <person name="Goker M."/>
            <person name="Detter J.C."/>
            <person name="Woyke T."/>
            <person name="Bristow J."/>
            <person name="Eisen J.A."/>
            <person name="Markowitz V."/>
            <person name="Hugenholtz P."/>
            <person name="Kyrpides N.C."/>
            <person name="Klenk H.P."/>
            <person name="Mavromatis K."/>
        </authorList>
    </citation>
    <scope>NUCLEOTIDE SEQUENCE [LARGE SCALE GENOMIC DNA]</scope>
    <source>
        <strain evidence="4">ATCC 700253 / DSM 10332 / NAL</strain>
    </source>
</reference>
<dbReference type="GO" id="GO:0008745">
    <property type="term" value="F:N-acetylmuramoyl-L-alanine amidase activity"/>
    <property type="evidence" value="ECO:0007669"/>
    <property type="project" value="InterPro"/>
</dbReference>
<dbReference type="GO" id="GO:0009253">
    <property type="term" value="P:peptidoglycan catabolic process"/>
    <property type="evidence" value="ECO:0007669"/>
    <property type="project" value="InterPro"/>
</dbReference>
<dbReference type="Gene3D" id="3.40.630.40">
    <property type="entry name" value="Zn-dependent exopeptidases"/>
    <property type="match status" value="1"/>
</dbReference>
<evidence type="ECO:0000256" key="1">
    <source>
        <dbReference type="ARBA" id="ARBA00022801"/>
    </source>
</evidence>
<dbReference type="HOGENOM" id="CLU_014322_9_5_9"/>
<name>G8TWW9_SULAD</name>
<reference evidence="4" key="1">
    <citation type="submission" date="2011-12" db="EMBL/GenBank/DDBJ databases">
        <title>The complete genome of chromosome of Sulfobacillus acidophilus DSM 10332.</title>
        <authorList>
            <person name="Lucas S."/>
            <person name="Han J."/>
            <person name="Lapidus A."/>
            <person name="Bruce D."/>
            <person name="Goodwin L."/>
            <person name="Pitluck S."/>
            <person name="Peters L."/>
            <person name="Kyrpides N."/>
            <person name="Mavromatis K."/>
            <person name="Ivanova N."/>
            <person name="Mikhailova N."/>
            <person name="Chertkov O."/>
            <person name="Saunders E."/>
            <person name="Detter J.C."/>
            <person name="Tapia R."/>
            <person name="Han C."/>
            <person name="Land M."/>
            <person name="Hauser L."/>
            <person name="Markowitz V."/>
            <person name="Cheng J.-F."/>
            <person name="Hugenholtz P."/>
            <person name="Woyke T."/>
            <person name="Wu D."/>
            <person name="Pukall R."/>
            <person name="Gehrich-Schroeter G."/>
            <person name="Schneider S."/>
            <person name="Klenk H.-P."/>
            <person name="Eisen J.A."/>
        </authorList>
    </citation>
    <scope>NUCLEOTIDE SEQUENCE [LARGE SCALE GENOMIC DNA]</scope>
    <source>
        <strain evidence="4">ATCC 700253 / DSM 10332 / NAL</strain>
    </source>
</reference>
<keyword evidence="1 3" id="KW-0378">Hydrolase</keyword>
<evidence type="ECO:0000313" key="3">
    <source>
        <dbReference type="EMBL" id="AEW03817.1"/>
    </source>
</evidence>
<sequence>MMPERGWILLIGILLVIAYGLMAMSPRTVVTGSVPTPLIVLDPGHGGRDPGAVAPGLTEKQITLAVAEDLGPFLRQQGFRVFYTRTGDVHLGPTVPADLNERVRLANTLAAALFVSIHVNTEPSGQVWGPIVYYVPESAESRRLASAITDTLRGIGPYHAPRPINQWVLRYTHMPAVNVEIGFLSNPSDRYRLAQPAFQIALARAVAQGITRYWHTAP</sequence>
<dbReference type="Pfam" id="PF01520">
    <property type="entry name" value="Amidase_3"/>
    <property type="match status" value="1"/>
</dbReference>
<feature type="domain" description="MurNAc-LAA" evidence="2">
    <location>
        <begin position="103"/>
        <end position="211"/>
    </location>
</feature>
<protein>
    <submittedName>
        <fullName evidence="3">Cell wall hydrolase/autolysin</fullName>
    </submittedName>
</protein>
<evidence type="ECO:0000313" key="4">
    <source>
        <dbReference type="Proteomes" id="UP000005439"/>
    </source>
</evidence>
<gene>
    <name evidence="3" type="ordered locus">Sulac_0248</name>
</gene>
<dbReference type="AlphaFoldDB" id="G8TWW9"/>
<dbReference type="STRING" id="679936.Sulac_0248"/>
<accession>G8TWW9</accession>
<keyword evidence="4" id="KW-1185">Reference proteome</keyword>
<evidence type="ECO:0000259" key="2">
    <source>
        <dbReference type="SMART" id="SM00646"/>
    </source>
</evidence>
<dbReference type="SUPFAM" id="SSF53187">
    <property type="entry name" value="Zn-dependent exopeptidases"/>
    <property type="match status" value="1"/>
</dbReference>
<organism evidence="3 4">
    <name type="scientific">Sulfobacillus acidophilus (strain ATCC 700253 / DSM 10332 / NAL)</name>
    <dbReference type="NCBI Taxonomy" id="679936"/>
    <lineage>
        <taxon>Bacteria</taxon>
        <taxon>Bacillati</taxon>
        <taxon>Bacillota</taxon>
        <taxon>Clostridia</taxon>
        <taxon>Eubacteriales</taxon>
        <taxon>Clostridiales Family XVII. Incertae Sedis</taxon>
        <taxon>Sulfobacillus</taxon>
    </lineage>
</organism>
<dbReference type="Proteomes" id="UP000005439">
    <property type="component" value="Chromosome"/>
</dbReference>